<gene>
    <name evidence="1" type="ORF">IE4872_CH01775</name>
</gene>
<name>A0A1L5NHR4_9HYPH</name>
<evidence type="ECO:0000313" key="1">
    <source>
        <dbReference type="EMBL" id="APO67404.1"/>
    </source>
</evidence>
<evidence type="ECO:0000313" key="2">
    <source>
        <dbReference type="Proteomes" id="UP000184749"/>
    </source>
</evidence>
<dbReference type="Proteomes" id="UP000184749">
    <property type="component" value="Chromosome"/>
</dbReference>
<accession>A0A1L5NHR4</accession>
<dbReference type="EMBL" id="CP017101">
    <property type="protein sequence ID" value="APO67404.1"/>
    <property type="molecule type" value="Genomic_DNA"/>
</dbReference>
<dbReference type="OrthoDB" id="7211025at2"/>
<dbReference type="AlphaFoldDB" id="A0A1L5NHR4"/>
<sequence>MSSEISHMPYDRRAEADGTWTVVDAITGHPATIGYKQLDDLTGKDASEFLDILNRNTVGSTWRRLPRYAIQGLPAQISGVDLDQA</sequence>
<reference evidence="1 2" key="1">
    <citation type="submission" date="2016-09" db="EMBL/GenBank/DDBJ databases">
        <title>The complete genome sequences of Rhizobium gallicum, symbiovars gallicum and phaseoli, symbionts associated to common bean (Phaseolus vulgaris).</title>
        <authorList>
            <person name="Bustos P."/>
            <person name="Santamaria R.I."/>
            <person name="Perez-Carrascal O.M."/>
            <person name="Juarez S."/>
            <person name="Lozano L."/>
            <person name="Martinez-Flores I."/>
            <person name="Martinez-Romero E."/>
            <person name="Cevallos M."/>
            <person name="Romero D."/>
            <person name="Davila G."/>
            <person name="Gonzalez V."/>
        </authorList>
    </citation>
    <scope>NUCLEOTIDE SEQUENCE [LARGE SCALE GENOMIC DNA]</scope>
    <source>
        <strain evidence="1 2">IE4872</strain>
    </source>
</reference>
<proteinExistence type="predicted"/>
<dbReference type="RefSeq" id="WP_074067739.1">
    <property type="nucleotide sequence ID" value="NZ_CP017101.1"/>
</dbReference>
<protein>
    <submittedName>
        <fullName evidence="1">Uncharacterized protein</fullName>
    </submittedName>
</protein>
<organism evidence="1 2">
    <name type="scientific">Rhizobium gallicum</name>
    <dbReference type="NCBI Taxonomy" id="56730"/>
    <lineage>
        <taxon>Bacteria</taxon>
        <taxon>Pseudomonadati</taxon>
        <taxon>Pseudomonadota</taxon>
        <taxon>Alphaproteobacteria</taxon>
        <taxon>Hyphomicrobiales</taxon>
        <taxon>Rhizobiaceae</taxon>
        <taxon>Rhizobium/Agrobacterium group</taxon>
        <taxon>Rhizobium</taxon>
    </lineage>
</organism>